<protein>
    <recommendedName>
        <fullName evidence="4">Transcription factor 25</fullName>
    </recommendedName>
</protein>
<dbReference type="PANTHER" id="PTHR22684:SF0">
    <property type="entry name" value="RIBOSOME QUALITY CONTROL COMPLEX SUBUNIT TCF25"/>
    <property type="match status" value="1"/>
</dbReference>
<dbReference type="Gene3D" id="1.25.40.10">
    <property type="entry name" value="Tetratricopeptide repeat domain"/>
    <property type="match status" value="1"/>
</dbReference>
<dbReference type="EMBL" id="BEGY01000003">
    <property type="protein sequence ID" value="GAX73420.1"/>
    <property type="molecule type" value="Genomic_DNA"/>
</dbReference>
<dbReference type="AlphaFoldDB" id="A0A250WSA7"/>
<dbReference type="InterPro" id="IPR006994">
    <property type="entry name" value="TCF25/Rqc1"/>
</dbReference>
<dbReference type="InterPro" id="IPR011990">
    <property type="entry name" value="TPR-like_helical_dom_sf"/>
</dbReference>
<dbReference type="Pfam" id="PF04910">
    <property type="entry name" value="Tcf25"/>
    <property type="match status" value="1"/>
</dbReference>
<sequence>MHTLATKRDLNSVLGSCTKTDMSTRQLRRLQEKLQKASDKGLTERGDSDSGTDEDPENVKEALNASAPFNPFDLLSDDEEPEPRKEAESDDSDEEVTSRFTPNEHMDELNKQQDQQRRAMNAQQHAARKSKKKKQVAAKKKAAGKIAQEPRTETGDSRLAATTTPKIDGGRGTAKQSALDDIDLLIKELDLHTVGGASSSKATKVASLGPLSTSEAEKASANQLLSVEIRSLRGDDELRRIFGADVVQSVDRQDVAEAAHRRRHVHAVRGMPGQGRRRPLKRGLLVTPKDHWPPFDGGLSMELTAATSGSFLTDDPGIVPASAPFDYQYREGEKVYYVTREKALVAATIVHVDISAEPAQYGIKREPASTTEAGQQQQGVLYTEHDRLRPLTAVASANRAAGRQQKQLKGPQTMFKYCYSSSYRTTQLLFEQAQATHDPNSIAALLQQAPYHVDALLAMYDLYRHMGENSYAEECLARALYSLEMGWHSAFDIGSANCRLDFEVEENRALFVALFRHIQALSRQGCHRTALECCKLLLALEPEDPMGALQLVDYLALRAGKPEYLLDFVSGYDNGGRSLSLLPNYVYATPMALWRIEQQQLANCAPPTASSCDAVLGGGSVLPPVLAQRYGSALEAAVQAVLLHPLVVPKLLAYLQDKGSGRESHWATLLSKKLFTSADDGGSASLSHLVNIYIERSGLLWKVPEALEMLRLASTLAAHLADGASADAAATAAASSASGGASGTSEAAGQLLSRLMAAANSPSVSGVSYEDWQCVRREAFPGPNTLEGDRTQHIVNEYRHLRLHDFSDNVASLPREEVNAAMAAGGVPEVEDALADMQEQLLAEAQLRRQVQGASTGAPPMSEEELRNTNPLVMLLRSLLPWVNAGQQPEDGDGP</sequence>
<feature type="compositionally biased region" description="Basic and acidic residues" evidence="1">
    <location>
        <begin position="102"/>
        <end position="117"/>
    </location>
</feature>
<dbReference type="PANTHER" id="PTHR22684">
    <property type="entry name" value="NULP1-RELATED"/>
    <property type="match status" value="1"/>
</dbReference>
<evidence type="ECO:0000256" key="1">
    <source>
        <dbReference type="SAM" id="MobiDB-lite"/>
    </source>
</evidence>
<evidence type="ECO:0000313" key="3">
    <source>
        <dbReference type="Proteomes" id="UP000232323"/>
    </source>
</evidence>
<comment type="caution">
    <text evidence="2">The sequence shown here is derived from an EMBL/GenBank/DDBJ whole genome shotgun (WGS) entry which is preliminary data.</text>
</comment>
<feature type="compositionally biased region" description="Basic and acidic residues" evidence="1">
    <location>
        <begin position="29"/>
        <end position="48"/>
    </location>
</feature>
<feature type="region of interest" description="Disordered" evidence="1">
    <location>
        <begin position="1"/>
        <end position="174"/>
    </location>
</feature>
<dbReference type="GO" id="GO:1990112">
    <property type="term" value="C:RQC complex"/>
    <property type="evidence" value="ECO:0007669"/>
    <property type="project" value="TreeGrafter"/>
</dbReference>
<feature type="compositionally biased region" description="Polar residues" evidence="1">
    <location>
        <begin position="13"/>
        <end position="25"/>
    </location>
</feature>
<feature type="compositionally biased region" description="Basic residues" evidence="1">
    <location>
        <begin position="126"/>
        <end position="143"/>
    </location>
</feature>
<feature type="compositionally biased region" description="Basic and acidic residues" evidence="1">
    <location>
        <begin position="1"/>
        <end position="10"/>
    </location>
</feature>
<dbReference type="Proteomes" id="UP000232323">
    <property type="component" value="Unassembled WGS sequence"/>
</dbReference>
<keyword evidence="3" id="KW-1185">Reference proteome</keyword>
<organism evidence="2 3">
    <name type="scientific">Chlamydomonas eustigma</name>
    <dbReference type="NCBI Taxonomy" id="1157962"/>
    <lineage>
        <taxon>Eukaryota</taxon>
        <taxon>Viridiplantae</taxon>
        <taxon>Chlorophyta</taxon>
        <taxon>core chlorophytes</taxon>
        <taxon>Chlorophyceae</taxon>
        <taxon>CS clade</taxon>
        <taxon>Chlamydomonadales</taxon>
        <taxon>Chlamydomonadaceae</taxon>
        <taxon>Chlamydomonas</taxon>
    </lineage>
</organism>
<evidence type="ECO:0008006" key="4">
    <source>
        <dbReference type="Google" id="ProtNLM"/>
    </source>
</evidence>
<evidence type="ECO:0000313" key="2">
    <source>
        <dbReference type="EMBL" id="GAX73420.1"/>
    </source>
</evidence>
<accession>A0A250WSA7</accession>
<dbReference type="OrthoDB" id="205993at2759"/>
<name>A0A250WSA7_9CHLO</name>
<proteinExistence type="predicted"/>
<reference evidence="2 3" key="1">
    <citation type="submission" date="2017-08" db="EMBL/GenBank/DDBJ databases">
        <title>Acidophilic green algal genome provides insights into adaptation to an acidic environment.</title>
        <authorList>
            <person name="Hirooka S."/>
            <person name="Hirose Y."/>
            <person name="Kanesaki Y."/>
            <person name="Higuchi S."/>
            <person name="Fujiwara T."/>
            <person name="Onuma R."/>
            <person name="Era A."/>
            <person name="Ohbayashi R."/>
            <person name="Uzuka A."/>
            <person name="Nozaki H."/>
            <person name="Yoshikawa H."/>
            <person name="Miyagishima S.Y."/>
        </authorList>
    </citation>
    <scope>NUCLEOTIDE SEQUENCE [LARGE SCALE GENOMIC DNA]</scope>
    <source>
        <strain evidence="2 3">NIES-2499</strain>
    </source>
</reference>
<gene>
    <name evidence="2" type="ORF">CEUSTIGMA_g872.t1</name>
</gene>
<dbReference type="STRING" id="1157962.A0A250WSA7"/>